<evidence type="ECO:0000313" key="3">
    <source>
        <dbReference type="EMBL" id="BDS05810.1"/>
    </source>
</evidence>
<dbReference type="AlphaFoldDB" id="A0AAT9FIJ0"/>
<feature type="region of interest" description="Disordered" evidence="1">
    <location>
        <begin position="41"/>
        <end position="67"/>
    </location>
</feature>
<feature type="transmembrane region" description="Helical" evidence="2">
    <location>
        <begin position="15"/>
        <end position="35"/>
    </location>
</feature>
<keyword evidence="2" id="KW-1133">Transmembrane helix</keyword>
<name>A0AAT9FIJ0_9BACT</name>
<sequence>MEQPEEKSNSTRKSIISTVALIGLLLLLMYAAPMLSEKLKEWSEKSKAEQKADVSSEELSSHGPEVSPELAQWLPQIEAQLPKNEQGGPKYQLLHVRLSQDSSQLLLDLQEQKEEGAQRVDIILSRDQFGRYTSEDEAFPMRVYPPAASH</sequence>
<dbReference type="EMBL" id="AP026866">
    <property type="protein sequence ID" value="BDS05810.1"/>
    <property type="molecule type" value="Genomic_DNA"/>
</dbReference>
<organism evidence="3">
    <name type="scientific">Oceaniferula spumae</name>
    <dbReference type="NCBI Taxonomy" id="2979115"/>
    <lineage>
        <taxon>Bacteria</taxon>
        <taxon>Pseudomonadati</taxon>
        <taxon>Verrucomicrobiota</taxon>
        <taxon>Verrucomicrobiia</taxon>
        <taxon>Verrucomicrobiales</taxon>
        <taxon>Verrucomicrobiaceae</taxon>
        <taxon>Oceaniferula</taxon>
    </lineage>
</organism>
<evidence type="ECO:0000256" key="1">
    <source>
        <dbReference type="SAM" id="MobiDB-lite"/>
    </source>
</evidence>
<gene>
    <name evidence="3" type="ORF">NT6N_08500</name>
</gene>
<keyword evidence="2" id="KW-0812">Transmembrane</keyword>
<evidence type="ECO:0000256" key="2">
    <source>
        <dbReference type="SAM" id="Phobius"/>
    </source>
</evidence>
<dbReference type="KEGG" id="osu:NT6N_08500"/>
<protein>
    <submittedName>
        <fullName evidence="3">Uncharacterized protein</fullName>
    </submittedName>
</protein>
<keyword evidence="2" id="KW-0472">Membrane</keyword>
<reference evidence="3" key="1">
    <citation type="submission" date="2024-07" db="EMBL/GenBank/DDBJ databases">
        <title>Complete genome sequence of Verrucomicrobiaceae bacterium NT6N.</title>
        <authorList>
            <person name="Huang C."/>
            <person name="Takami H."/>
            <person name="Hamasaki K."/>
        </authorList>
    </citation>
    <scope>NUCLEOTIDE SEQUENCE</scope>
    <source>
        <strain evidence="3">NT6N</strain>
    </source>
</reference>
<accession>A0AAT9FIJ0</accession>
<feature type="compositionally biased region" description="Basic and acidic residues" evidence="1">
    <location>
        <begin position="41"/>
        <end position="54"/>
    </location>
</feature>
<proteinExistence type="predicted"/>